<dbReference type="Proteomes" id="UP000598032">
    <property type="component" value="Unassembled WGS sequence"/>
</dbReference>
<evidence type="ECO:0008006" key="4">
    <source>
        <dbReference type="Google" id="ProtNLM"/>
    </source>
</evidence>
<evidence type="ECO:0000313" key="3">
    <source>
        <dbReference type="Proteomes" id="UP000598032"/>
    </source>
</evidence>
<dbReference type="InterPro" id="IPR003423">
    <property type="entry name" value="OMP_efflux"/>
</dbReference>
<dbReference type="Pfam" id="PF02321">
    <property type="entry name" value="OEP"/>
    <property type="match status" value="1"/>
</dbReference>
<dbReference type="PANTHER" id="PTHR30203">
    <property type="entry name" value="OUTER MEMBRANE CATION EFFLUX PROTEIN"/>
    <property type="match status" value="1"/>
</dbReference>
<gene>
    <name evidence="2" type="ORF">LMG28140_04792</name>
</gene>
<proteinExistence type="inferred from homology"/>
<sequence>MLDEARQQVGLDVWKSYQALQTGKQNVVNSGTLAQVAQRSFDVARHRYAADVGNILELLSAQRALAEAKQQRIHALTDWRTARLQLAAKMGYLDSRDLPESHYSP</sequence>
<comment type="similarity">
    <text evidence="1">Belongs to the outer membrane factor (OMF) (TC 1.B.17) family.</text>
</comment>
<dbReference type="SUPFAM" id="SSF56954">
    <property type="entry name" value="Outer membrane efflux proteins (OEP)"/>
    <property type="match status" value="1"/>
</dbReference>
<comment type="caution">
    <text evidence="2">The sequence shown here is derived from an EMBL/GenBank/DDBJ whole genome shotgun (WGS) entry which is preliminary data.</text>
</comment>
<accession>A0ABM8NYP3</accession>
<dbReference type="Gene3D" id="1.20.1600.10">
    <property type="entry name" value="Outer membrane efflux proteins (OEP)"/>
    <property type="match status" value="1"/>
</dbReference>
<evidence type="ECO:0000256" key="1">
    <source>
        <dbReference type="ARBA" id="ARBA00007613"/>
    </source>
</evidence>
<reference evidence="2 3" key="1">
    <citation type="submission" date="2020-10" db="EMBL/GenBank/DDBJ databases">
        <authorList>
            <person name="Peeters C."/>
        </authorList>
    </citation>
    <scope>NUCLEOTIDE SEQUENCE [LARGE SCALE GENOMIC DNA]</scope>
    <source>
        <strain evidence="2 3">LMG 28140</strain>
    </source>
</reference>
<evidence type="ECO:0000313" key="2">
    <source>
        <dbReference type="EMBL" id="CAD6549622.1"/>
    </source>
</evidence>
<protein>
    <recommendedName>
        <fullName evidence="4">Outer membrane efflux protein</fullName>
    </recommendedName>
</protein>
<dbReference type="InterPro" id="IPR010131">
    <property type="entry name" value="MdtP/NodT-like"/>
</dbReference>
<dbReference type="EMBL" id="CAJHCP010000010">
    <property type="protein sequence ID" value="CAD6549622.1"/>
    <property type="molecule type" value="Genomic_DNA"/>
</dbReference>
<name>A0ABM8NYP3_9BURK</name>
<organism evidence="2 3">
    <name type="scientific">Paraburkholderia metrosideri</name>
    <dbReference type="NCBI Taxonomy" id="580937"/>
    <lineage>
        <taxon>Bacteria</taxon>
        <taxon>Pseudomonadati</taxon>
        <taxon>Pseudomonadota</taxon>
        <taxon>Betaproteobacteria</taxon>
        <taxon>Burkholderiales</taxon>
        <taxon>Burkholderiaceae</taxon>
        <taxon>Paraburkholderia</taxon>
    </lineage>
</organism>
<keyword evidence="3" id="KW-1185">Reference proteome</keyword>
<dbReference type="PANTHER" id="PTHR30203:SF29">
    <property type="entry name" value="PROTEIN CYAE"/>
    <property type="match status" value="1"/>
</dbReference>